<sequence length="443" mass="49108">MPLYFQRSTPELKAQYLLTLPAIRDRCSQVHDLAKEGKLEYFEYHPENEEKVADFCLEIIQRDFQTNYASIPPHGRWRHIDAGLPRVEPLLERWRSSPNPPSDKEIVRRLIDLFLVSVLLDAGAGNAWSYTEASNGQRFARSEGLGVASVHMFIEGLFSGDPDQPHQVDAKGLASVTIEKIATAFQVTESNPMVGLEGRTSLLVNLSKALSSNPGFFGLDTRPGNIVDFLEKESKELEGKTVVPISALWHALITGLSVIWPSRLSLAGISLGDVWPCTSLKNSLPKDVFEEGDDLVPFHKLTGWTTYSLLEPMEKMLGWKFDGINDMTGLPEYRNGGLLVDLGVLSIKPSSIPTPFYPNKDSPIPKLPPSHPAIVEWRAMTVIELDRIAALIRHKVGVSPEASLTLAQILESATWKGGREIARQRRPETGGPPIEIESDGTVF</sequence>
<name>A0ACB6ZVX8_THEGA</name>
<comment type="caution">
    <text evidence="1">The sequence shown here is derived from an EMBL/GenBank/DDBJ whole genome shotgun (WGS) entry which is preliminary data.</text>
</comment>
<protein>
    <submittedName>
        <fullName evidence="1">DUF1688-domain-containing protein</fullName>
    </submittedName>
</protein>
<evidence type="ECO:0000313" key="2">
    <source>
        <dbReference type="Proteomes" id="UP000886501"/>
    </source>
</evidence>
<evidence type="ECO:0000313" key="1">
    <source>
        <dbReference type="EMBL" id="KAF9653266.1"/>
    </source>
</evidence>
<organism evidence="1 2">
    <name type="scientific">Thelephora ganbajun</name>
    <name type="common">Ganba fungus</name>
    <dbReference type="NCBI Taxonomy" id="370292"/>
    <lineage>
        <taxon>Eukaryota</taxon>
        <taxon>Fungi</taxon>
        <taxon>Dikarya</taxon>
        <taxon>Basidiomycota</taxon>
        <taxon>Agaricomycotina</taxon>
        <taxon>Agaricomycetes</taxon>
        <taxon>Thelephorales</taxon>
        <taxon>Thelephoraceae</taxon>
        <taxon>Thelephora</taxon>
    </lineage>
</organism>
<keyword evidence="2" id="KW-1185">Reference proteome</keyword>
<reference evidence="1" key="2">
    <citation type="journal article" date="2020" name="Nat. Commun.">
        <title>Large-scale genome sequencing of mycorrhizal fungi provides insights into the early evolution of symbiotic traits.</title>
        <authorList>
            <person name="Miyauchi S."/>
            <person name="Kiss E."/>
            <person name="Kuo A."/>
            <person name="Drula E."/>
            <person name="Kohler A."/>
            <person name="Sanchez-Garcia M."/>
            <person name="Morin E."/>
            <person name="Andreopoulos B."/>
            <person name="Barry K.W."/>
            <person name="Bonito G."/>
            <person name="Buee M."/>
            <person name="Carver A."/>
            <person name="Chen C."/>
            <person name="Cichocki N."/>
            <person name="Clum A."/>
            <person name="Culley D."/>
            <person name="Crous P.W."/>
            <person name="Fauchery L."/>
            <person name="Girlanda M."/>
            <person name="Hayes R.D."/>
            <person name="Keri Z."/>
            <person name="LaButti K."/>
            <person name="Lipzen A."/>
            <person name="Lombard V."/>
            <person name="Magnuson J."/>
            <person name="Maillard F."/>
            <person name="Murat C."/>
            <person name="Nolan M."/>
            <person name="Ohm R.A."/>
            <person name="Pangilinan J."/>
            <person name="Pereira M.F."/>
            <person name="Perotto S."/>
            <person name="Peter M."/>
            <person name="Pfister S."/>
            <person name="Riley R."/>
            <person name="Sitrit Y."/>
            <person name="Stielow J.B."/>
            <person name="Szollosi G."/>
            <person name="Zifcakova L."/>
            <person name="Stursova M."/>
            <person name="Spatafora J.W."/>
            <person name="Tedersoo L."/>
            <person name="Vaario L.M."/>
            <person name="Yamada A."/>
            <person name="Yan M."/>
            <person name="Wang P."/>
            <person name="Xu J."/>
            <person name="Bruns T."/>
            <person name="Baldrian P."/>
            <person name="Vilgalys R."/>
            <person name="Dunand C."/>
            <person name="Henrissat B."/>
            <person name="Grigoriev I.V."/>
            <person name="Hibbett D."/>
            <person name="Nagy L.G."/>
            <person name="Martin F.M."/>
        </authorList>
    </citation>
    <scope>NUCLEOTIDE SEQUENCE</scope>
    <source>
        <strain evidence="1">P2</strain>
    </source>
</reference>
<accession>A0ACB6ZVX8</accession>
<proteinExistence type="predicted"/>
<reference evidence="1" key="1">
    <citation type="submission" date="2019-10" db="EMBL/GenBank/DDBJ databases">
        <authorList>
            <consortium name="DOE Joint Genome Institute"/>
            <person name="Kuo A."/>
            <person name="Miyauchi S."/>
            <person name="Kiss E."/>
            <person name="Drula E."/>
            <person name="Kohler A."/>
            <person name="Sanchez-Garcia M."/>
            <person name="Andreopoulos B."/>
            <person name="Barry K.W."/>
            <person name="Bonito G."/>
            <person name="Buee M."/>
            <person name="Carver A."/>
            <person name="Chen C."/>
            <person name="Cichocki N."/>
            <person name="Clum A."/>
            <person name="Culley D."/>
            <person name="Crous P.W."/>
            <person name="Fauchery L."/>
            <person name="Girlanda M."/>
            <person name="Hayes R."/>
            <person name="Keri Z."/>
            <person name="Labutti K."/>
            <person name="Lipzen A."/>
            <person name="Lombard V."/>
            <person name="Magnuson J."/>
            <person name="Maillard F."/>
            <person name="Morin E."/>
            <person name="Murat C."/>
            <person name="Nolan M."/>
            <person name="Ohm R."/>
            <person name="Pangilinan J."/>
            <person name="Pereira M."/>
            <person name="Perotto S."/>
            <person name="Peter M."/>
            <person name="Riley R."/>
            <person name="Sitrit Y."/>
            <person name="Stielow B."/>
            <person name="Szollosi G."/>
            <person name="Zifcakova L."/>
            <person name="Stursova M."/>
            <person name="Spatafora J.W."/>
            <person name="Tedersoo L."/>
            <person name="Vaario L.-M."/>
            <person name="Yamada A."/>
            <person name="Yan M."/>
            <person name="Wang P."/>
            <person name="Xu J."/>
            <person name="Bruns T."/>
            <person name="Baldrian P."/>
            <person name="Vilgalys R."/>
            <person name="Henrissat B."/>
            <person name="Grigoriev I.V."/>
            <person name="Hibbett D."/>
            <person name="Nagy L.G."/>
            <person name="Martin F.M."/>
        </authorList>
    </citation>
    <scope>NUCLEOTIDE SEQUENCE</scope>
    <source>
        <strain evidence="1">P2</strain>
    </source>
</reference>
<dbReference type="Proteomes" id="UP000886501">
    <property type="component" value="Unassembled WGS sequence"/>
</dbReference>
<gene>
    <name evidence="1" type="ORF">BDM02DRAFT_3265516</name>
</gene>
<dbReference type="EMBL" id="MU117964">
    <property type="protein sequence ID" value="KAF9653266.1"/>
    <property type="molecule type" value="Genomic_DNA"/>
</dbReference>